<accession>C6LKJ3</accession>
<protein>
    <recommendedName>
        <fullName evidence="6">Ribosomal RNA small subunit methyltransferase G</fullName>
        <ecNumber evidence="6">2.1.1.-</ecNumber>
    </recommendedName>
    <alternativeName>
        <fullName evidence="6">16S rRNA 7-methylguanosine methyltransferase</fullName>
        <shortName evidence="6">16S rRNA m7G methyltransferase</shortName>
    </alternativeName>
</protein>
<evidence type="ECO:0000256" key="3">
    <source>
        <dbReference type="ARBA" id="ARBA00022603"/>
    </source>
</evidence>
<dbReference type="GO" id="GO:0005829">
    <property type="term" value="C:cytosol"/>
    <property type="evidence" value="ECO:0007669"/>
    <property type="project" value="TreeGrafter"/>
</dbReference>
<dbReference type="eggNOG" id="COG0357">
    <property type="taxonomic scope" value="Bacteria"/>
</dbReference>
<dbReference type="STRING" id="168384.SAMN05660368_03460"/>
<keyword evidence="1 6" id="KW-0963">Cytoplasm</keyword>
<comment type="caution">
    <text evidence="7">The sequence shown here is derived from an EMBL/GenBank/DDBJ whole genome shotgun (WGS) entry which is preliminary data.</text>
</comment>
<organism evidence="7 8">
    <name type="scientific">Marvinbryantia formatexigens DSM 14469</name>
    <dbReference type="NCBI Taxonomy" id="478749"/>
    <lineage>
        <taxon>Bacteria</taxon>
        <taxon>Bacillati</taxon>
        <taxon>Bacillota</taxon>
        <taxon>Clostridia</taxon>
        <taxon>Lachnospirales</taxon>
        <taxon>Lachnospiraceae</taxon>
        <taxon>Marvinbryantia</taxon>
    </lineage>
</organism>
<feature type="binding site" evidence="6">
    <location>
        <position position="107"/>
    </location>
    <ligand>
        <name>S-adenosyl-L-methionine</name>
        <dbReference type="ChEBI" id="CHEBI:59789"/>
    </ligand>
</feature>
<comment type="similarity">
    <text evidence="6">Belongs to the methyltransferase superfamily. RNA methyltransferase RsmG family.</text>
</comment>
<dbReference type="PIRSF" id="PIRSF003078">
    <property type="entry name" value="GidB"/>
    <property type="match status" value="1"/>
</dbReference>
<gene>
    <name evidence="6" type="primary">rsmG</name>
    <name evidence="7" type="synonym">gidB</name>
    <name evidence="7" type="ORF">BRYFOR_09181</name>
</gene>
<name>C6LKJ3_9FIRM</name>
<feature type="binding site" evidence="6">
    <location>
        <position position="102"/>
    </location>
    <ligand>
        <name>S-adenosyl-L-methionine</name>
        <dbReference type="ChEBI" id="CHEBI:59789"/>
    </ligand>
</feature>
<dbReference type="GO" id="GO:0070043">
    <property type="term" value="F:rRNA (guanine-N7-)-methyltransferase activity"/>
    <property type="evidence" value="ECO:0007669"/>
    <property type="project" value="UniProtKB-UniRule"/>
</dbReference>
<keyword evidence="3 6" id="KW-0489">Methyltransferase</keyword>
<comment type="caution">
    <text evidence="6">Lacks conserved residue(s) required for the propagation of feature annotation.</text>
</comment>
<dbReference type="InterPro" id="IPR003682">
    <property type="entry name" value="rRNA_ssu_MeTfrase_G"/>
</dbReference>
<dbReference type="Pfam" id="PF02527">
    <property type="entry name" value="GidB"/>
    <property type="match status" value="1"/>
</dbReference>
<dbReference type="Gene3D" id="3.40.50.150">
    <property type="entry name" value="Vaccinia Virus protein VP39"/>
    <property type="match status" value="1"/>
</dbReference>
<dbReference type="PANTHER" id="PTHR31760">
    <property type="entry name" value="S-ADENOSYL-L-METHIONINE-DEPENDENT METHYLTRANSFERASES SUPERFAMILY PROTEIN"/>
    <property type="match status" value="1"/>
</dbReference>
<keyword evidence="2 6" id="KW-0698">rRNA processing</keyword>
<comment type="function">
    <text evidence="6">Specifically methylates the N7 position of a guanine in 16S rRNA.</text>
</comment>
<keyword evidence="8" id="KW-1185">Reference proteome</keyword>
<dbReference type="InterPro" id="IPR029063">
    <property type="entry name" value="SAM-dependent_MTases_sf"/>
</dbReference>
<evidence type="ECO:0000256" key="6">
    <source>
        <dbReference type="HAMAP-Rule" id="MF_00074"/>
    </source>
</evidence>
<dbReference type="Proteomes" id="UP000005561">
    <property type="component" value="Unassembled WGS sequence"/>
</dbReference>
<dbReference type="EC" id="2.1.1.-" evidence="6"/>
<dbReference type="HAMAP" id="MF_00074">
    <property type="entry name" value="16SrRNA_methyltr_G"/>
    <property type="match status" value="1"/>
</dbReference>
<dbReference type="NCBIfam" id="TIGR00138">
    <property type="entry name" value="rsmG_gidB"/>
    <property type="match status" value="1"/>
</dbReference>
<dbReference type="FunFam" id="3.40.50.150:FF:000041">
    <property type="entry name" value="Ribosomal RNA small subunit methyltransferase G"/>
    <property type="match status" value="1"/>
</dbReference>
<evidence type="ECO:0000256" key="1">
    <source>
        <dbReference type="ARBA" id="ARBA00022490"/>
    </source>
</evidence>
<keyword evidence="4 6" id="KW-0808">Transferase</keyword>
<keyword evidence="5 6" id="KW-0949">S-adenosyl-L-methionine</keyword>
<comment type="subcellular location">
    <subcellularLocation>
        <location evidence="6">Cytoplasm</location>
    </subcellularLocation>
</comment>
<proteinExistence type="inferred from homology"/>
<reference evidence="7" key="1">
    <citation type="submission" date="2009-07" db="EMBL/GenBank/DDBJ databases">
        <authorList>
            <person name="Weinstock G."/>
            <person name="Sodergren E."/>
            <person name="Clifton S."/>
            <person name="Fulton L."/>
            <person name="Fulton B."/>
            <person name="Courtney L."/>
            <person name="Fronick C."/>
            <person name="Harrison M."/>
            <person name="Strong C."/>
            <person name="Farmer C."/>
            <person name="Delahaunty K."/>
            <person name="Markovic C."/>
            <person name="Hall O."/>
            <person name="Minx P."/>
            <person name="Tomlinson C."/>
            <person name="Mitreva M."/>
            <person name="Nelson J."/>
            <person name="Hou S."/>
            <person name="Wollam A."/>
            <person name="Pepin K.H."/>
            <person name="Johnson M."/>
            <person name="Bhonagiri V."/>
            <person name="Nash W.E."/>
            <person name="Warren W."/>
            <person name="Chinwalla A."/>
            <person name="Mardis E.R."/>
            <person name="Wilson R.K."/>
        </authorList>
    </citation>
    <scope>NUCLEOTIDE SEQUENCE [LARGE SCALE GENOMIC DNA]</scope>
    <source>
        <strain evidence="7">DSM 14469</strain>
    </source>
</reference>
<evidence type="ECO:0000256" key="4">
    <source>
        <dbReference type="ARBA" id="ARBA00022679"/>
    </source>
</evidence>
<evidence type="ECO:0000313" key="7">
    <source>
        <dbReference type="EMBL" id="EET58892.1"/>
    </source>
</evidence>
<dbReference type="AlphaFoldDB" id="C6LKJ3"/>
<dbReference type="PANTHER" id="PTHR31760:SF0">
    <property type="entry name" value="S-ADENOSYL-L-METHIONINE-DEPENDENT METHYLTRANSFERASES SUPERFAMILY PROTEIN"/>
    <property type="match status" value="1"/>
</dbReference>
<evidence type="ECO:0000256" key="5">
    <source>
        <dbReference type="ARBA" id="ARBA00022691"/>
    </source>
</evidence>
<dbReference type="SUPFAM" id="SSF53335">
    <property type="entry name" value="S-adenosyl-L-methionine-dependent methyltransferases"/>
    <property type="match status" value="1"/>
</dbReference>
<feature type="binding site" evidence="6">
    <location>
        <position position="172"/>
    </location>
    <ligand>
        <name>S-adenosyl-L-methionine</name>
        <dbReference type="ChEBI" id="CHEBI:59789"/>
    </ligand>
</feature>
<feature type="binding site" evidence="6">
    <location>
        <begin position="153"/>
        <end position="154"/>
    </location>
    <ligand>
        <name>S-adenosyl-L-methionine</name>
        <dbReference type="ChEBI" id="CHEBI:59789"/>
    </ligand>
</feature>
<sequence>MTEHELENKIMHENKGKIINKSDNIYGLEQFADDCREMGIDLSQKQLLQFEKYYELLIKWNSLMNLTAITEHEEVLKKHFLDSLSIVKTVDMTKIHTLMDVGTGAGFPGIPLKISYPHLKVVLLDSLGKRVKFLNHVTEELGLEDISAIHGRAEDFARQEKYRESFDLCVSRAVANLSSLSEYCIPYTKKNNLFISYKSGKVEEELDAARRAVSLLGGKVEKVCRFMLTDAGERALVVIRKEKSTPKKYPRKAGLPAKEPL</sequence>
<evidence type="ECO:0000313" key="8">
    <source>
        <dbReference type="Proteomes" id="UP000005561"/>
    </source>
</evidence>
<dbReference type="EMBL" id="ACCL02000024">
    <property type="protein sequence ID" value="EET58892.1"/>
    <property type="molecule type" value="Genomic_DNA"/>
</dbReference>
<evidence type="ECO:0000256" key="2">
    <source>
        <dbReference type="ARBA" id="ARBA00022552"/>
    </source>
</evidence>